<keyword evidence="1" id="KW-0812">Transmembrane</keyword>
<keyword evidence="1" id="KW-1133">Transmembrane helix</keyword>
<dbReference type="KEGG" id="vg:55010205"/>
<dbReference type="GeneID" id="55010205"/>
<dbReference type="Proteomes" id="UP000287712">
    <property type="component" value="Segment"/>
</dbReference>
<proteinExistence type="predicted"/>
<evidence type="ECO:0000313" key="3">
    <source>
        <dbReference type="Proteomes" id="UP000287712"/>
    </source>
</evidence>
<feature type="transmembrane region" description="Helical" evidence="1">
    <location>
        <begin position="30"/>
        <end position="48"/>
    </location>
</feature>
<gene>
    <name evidence="2" type="primary">26</name>
    <name evidence="2" type="ORF">SEA_SCHUBERT_26</name>
</gene>
<protein>
    <submittedName>
        <fullName evidence="2">Holin</fullName>
    </submittedName>
</protein>
<keyword evidence="1" id="KW-0472">Membrane</keyword>
<organism evidence="2 3">
    <name type="scientific">Microbacterium phage Schubert</name>
    <dbReference type="NCBI Taxonomy" id="2500787"/>
    <lineage>
        <taxon>Viruses</taxon>
        <taxon>Duplodnaviria</taxon>
        <taxon>Heunggongvirae</taxon>
        <taxon>Uroviricota</taxon>
        <taxon>Caudoviricetes</taxon>
        <taxon>Schubertvirus</taxon>
        <taxon>Schubertvirus schubert</taxon>
    </lineage>
</organism>
<sequence length="101" mass="10256">MDIVTTIATVPAVIALVTLAKDLGLPSRLSPLLAVVLGVAVALFDLFATGSVLGTQNILQTIGTGIILGLSASGLYDGARVLSPKQNTVVVQEDPTTKPSS</sequence>
<evidence type="ECO:0000313" key="2">
    <source>
        <dbReference type="EMBL" id="AZV01733.1"/>
    </source>
</evidence>
<name>A0A3Q9RAA0_9CAUD</name>
<keyword evidence="3" id="KW-1185">Reference proteome</keyword>
<reference evidence="2 3" key="1">
    <citation type="submission" date="2018-12" db="EMBL/GenBank/DDBJ databases">
        <authorList>
            <person name="Lauer M.J."/>
            <person name="Adewumi O.M."/>
            <person name="Alachi P."/>
            <person name="Anderson S.J."/>
            <person name="Bakarey A.S."/>
            <person name="Beyer A.R."/>
            <person name="Biederman W.H."/>
            <person name="Bollivar D.W."/>
            <person name="Butela K.A."/>
            <person name="Byrum C.A."/>
            <person name="Caughron J.E."/>
            <person name="Coleman S.T."/>
            <person name="Collins D.P."/>
            <person name="Cresawn S.G."/>
            <person name="Dougan K.E."/>
            <person name="Duffy I."/>
            <person name="Eivazova E.R."/>
            <person name="Engstrom E.M."/>
            <person name="Fallest-Strobl P.C."/>
            <person name="Godde J.S."/>
            <person name="Gogarten J.P."/>
            <person name="Hammer B.W."/>
            <person name="Heller D.M."/>
            <person name="Lee J.S."/>
            <person name="Leonard J.E."/>
            <person name="Long J.A."/>
            <person name="Mastrapaolo M.D."/>
            <person name="Mathur V."/>
            <person name="Mesich B.L."/>
            <person name="Mitchell J.C."/>
            <person name="Moore R."/>
            <person name="Pandey S."/>
            <person name="Pollack M.J."/>
            <person name="Popolizio T.R."/>
            <person name="Porter M.L."/>
            <person name="Reid N.M."/>
            <person name="Salvitti L.R."/>
            <person name="Sayre B.L."/>
            <person name="Schrock T.A."/>
            <person name="Sconiers W.B."/>
            <person name="Sheehy R."/>
            <person name="Shows K.H."/>
            <person name="Sprangers S.A."/>
            <person name="Sprenkle A.B."/>
            <person name="Swerdlow S.J."/>
            <person name="Theoret J.R."/>
            <person name="Thompson K.M."/>
            <person name="Tibbetts T.J."/>
            <person name="Tigges M."/>
            <person name="Van A.R."/>
            <person name="Washington J.M."/>
            <person name="Windsor E.J."/>
            <person name="Wingfield D.L."/>
            <person name="Yoon E.J."/>
            <person name="Garlena R.A."/>
            <person name="Russell D.A."/>
            <person name="Pope W.H."/>
            <person name="Jacobs-Sera D."/>
            <person name="Hatfull G.F."/>
        </authorList>
    </citation>
    <scope>NUCLEOTIDE SEQUENCE [LARGE SCALE GENOMIC DNA]</scope>
</reference>
<evidence type="ECO:0000256" key="1">
    <source>
        <dbReference type="SAM" id="Phobius"/>
    </source>
</evidence>
<dbReference type="RefSeq" id="YP_009818858.1">
    <property type="nucleotide sequence ID" value="NC_048144.1"/>
</dbReference>
<accession>A0A3Q9RAA0</accession>
<dbReference type="EMBL" id="MK308637">
    <property type="protein sequence ID" value="AZV01733.1"/>
    <property type="molecule type" value="Genomic_DNA"/>
</dbReference>